<keyword evidence="1" id="KW-1133">Transmembrane helix</keyword>
<protein>
    <submittedName>
        <fullName evidence="2">Uncharacterized protein</fullName>
    </submittedName>
</protein>
<gene>
    <name evidence="2" type="ORF">MTR62_06700</name>
</gene>
<dbReference type="RefSeq" id="WP_244018271.1">
    <property type="nucleotide sequence ID" value="NZ_JALHLF010000016.1"/>
</dbReference>
<sequence length="106" mass="11907">MVEPPPKTRPLPLFVWEKEQRARRQRMARVRHMWLRRTVLLGIGMAALGLTIAQPPLPRLVWNASASAPIGLYAVSPGTALGPAIWRSHGRRRQRGNSPRIAATCR</sequence>
<keyword evidence="1" id="KW-0472">Membrane</keyword>
<organism evidence="2 3">
    <name type="scientific">Novosphingobium organovorum</name>
    <dbReference type="NCBI Taxonomy" id="2930092"/>
    <lineage>
        <taxon>Bacteria</taxon>
        <taxon>Pseudomonadati</taxon>
        <taxon>Pseudomonadota</taxon>
        <taxon>Alphaproteobacteria</taxon>
        <taxon>Sphingomonadales</taxon>
        <taxon>Sphingomonadaceae</taxon>
        <taxon>Novosphingobium</taxon>
    </lineage>
</organism>
<dbReference type="EMBL" id="JALHLF010000016">
    <property type="protein sequence ID" value="MCJ2182390.1"/>
    <property type="molecule type" value="Genomic_DNA"/>
</dbReference>
<reference evidence="2" key="1">
    <citation type="submission" date="2022-03" db="EMBL/GenBank/DDBJ databases">
        <title>Identification of a novel bacterium isolated from mangrove sediments.</title>
        <authorList>
            <person name="Pan X."/>
        </authorList>
    </citation>
    <scope>NUCLEOTIDE SEQUENCE</scope>
    <source>
        <strain evidence="2">B1949</strain>
    </source>
</reference>
<evidence type="ECO:0000313" key="3">
    <source>
        <dbReference type="Proteomes" id="UP001162881"/>
    </source>
</evidence>
<accession>A0ABT0BBF2</accession>
<keyword evidence="3" id="KW-1185">Reference proteome</keyword>
<dbReference type="Proteomes" id="UP001162881">
    <property type="component" value="Unassembled WGS sequence"/>
</dbReference>
<name>A0ABT0BBF2_9SPHN</name>
<keyword evidence="1" id="KW-0812">Transmembrane</keyword>
<feature type="transmembrane region" description="Helical" evidence="1">
    <location>
        <begin position="66"/>
        <end position="86"/>
    </location>
</feature>
<evidence type="ECO:0000313" key="2">
    <source>
        <dbReference type="EMBL" id="MCJ2182390.1"/>
    </source>
</evidence>
<comment type="caution">
    <text evidence="2">The sequence shown here is derived from an EMBL/GenBank/DDBJ whole genome shotgun (WGS) entry which is preliminary data.</text>
</comment>
<feature type="transmembrane region" description="Helical" evidence="1">
    <location>
        <begin position="34"/>
        <end position="54"/>
    </location>
</feature>
<proteinExistence type="predicted"/>
<evidence type="ECO:0000256" key="1">
    <source>
        <dbReference type="SAM" id="Phobius"/>
    </source>
</evidence>